<dbReference type="InterPro" id="IPR010743">
    <property type="entry name" value="Methionine_synth_MetW"/>
</dbReference>
<dbReference type="PANTHER" id="PTHR43861">
    <property type="entry name" value="TRANS-ACONITATE 2-METHYLTRANSFERASE-RELATED"/>
    <property type="match status" value="1"/>
</dbReference>
<dbReference type="NCBIfam" id="TIGR02081">
    <property type="entry name" value="metW"/>
    <property type="match status" value="1"/>
</dbReference>
<gene>
    <name evidence="1" type="ORF">MAGMO_2860</name>
</gene>
<dbReference type="Gene3D" id="3.40.50.150">
    <property type="entry name" value="Vaccinia Virus protein VP39"/>
    <property type="match status" value="1"/>
</dbReference>
<evidence type="ECO:0008006" key="2">
    <source>
        <dbReference type="Google" id="ProtNLM"/>
    </source>
</evidence>
<dbReference type="EMBL" id="LO017727">
    <property type="protein sequence ID" value="CRH07007.1"/>
    <property type="molecule type" value="Genomic_DNA"/>
</dbReference>
<accession>A0A1S7LLM0</accession>
<proteinExistence type="predicted"/>
<organism evidence="1">
    <name type="scientific">Magnetococcus massalia (strain MO-1)</name>
    <dbReference type="NCBI Taxonomy" id="451514"/>
    <lineage>
        <taxon>Bacteria</taxon>
        <taxon>Pseudomonadati</taxon>
        <taxon>Pseudomonadota</taxon>
        <taxon>Magnetococcia</taxon>
        <taxon>Magnetococcales</taxon>
        <taxon>Magnetococcaceae</taxon>
        <taxon>Magnetococcus</taxon>
    </lineage>
</organism>
<name>A0A1S7LLM0_MAGMO</name>
<dbReference type="InterPro" id="IPR029063">
    <property type="entry name" value="SAM-dependent_MTases_sf"/>
</dbReference>
<dbReference type="SUPFAM" id="SSF53335">
    <property type="entry name" value="S-adenosyl-L-methionine-dependent methyltransferases"/>
    <property type="match status" value="1"/>
</dbReference>
<dbReference type="Pfam" id="PF07021">
    <property type="entry name" value="MetW"/>
    <property type="match status" value="1"/>
</dbReference>
<protein>
    <recommendedName>
        <fullName evidence="2">Methionine biosynthesis protein MetW</fullName>
    </recommendedName>
</protein>
<reference evidence="1" key="1">
    <citation type="submission" date="2015-04" db="EMBL/GenBank/DDBJ databases">
        <authorList>
            <person name="Syromyatnikov M.Y."/>
            <person name="Popov V.N."/>
        </authorList>
    </citation>
    <scope>NUCLEOTIDE SEQUENCE</scope>
    <source>
        <strain evidence="1">MO-1</strain>
    </source>
</reference>
<dbReference type="AlphaFoldDB" id="A0A1S7LLM0"/>
<dbReference type="CDD" id="cd02440">
    <property type="entry name" value="AdoMet_MTases"/>
    <property type="match status" value="1"/>
</dbReference>
<sequence length="216" mass="23959">MSEPMNVSPLRVDQSIIASLVEPGSRVLDLGCGDGLLLDHLIRTKQCRGLGVEISAEGVRSCIARGVPVIQGDIDQGLSDHLEGTFDYVVLSHTLQTIHRPKLVLDEMLRVGNRAVVSFPNFGHWRFRWQLMLTGRAPQSGVLPYHWYDTPNIRVCTLLDFQDLCQELNLRTLQQIPLASSGDARGGLPLQASRVPWLQAAANWLSPMAVFLLDKV</sequence>
<evidence type="ECO:0000313" key="1">
    <source>
        <dbReference type="EMBL" id="CRH07007.1"/>
    </source>
</evidence>